<reference evidence="1 2" key="1">
    <citation type="journal article" date="2016" name="Nat. Commun.">
        <title>Thousands of microbial genomes shed light on interconnected biogeochemical processes in an aquifer system.</title>
        <authorList>
            <person name="Anantharaman K."/>
            <person name="Brown C.T."/>
            <person name="Hug L.A."/>
            <person name="Sharon I."/>
            <person name="Castelle C.J."/>
            <person name="Probst A.J."/>
            <person name="Thomas B.C."/>
            <person name="Singh A."/>
            <person name="Wilkins M.J."/>
            <person name="Karaoz U."/>
            <person name="Brodie E.L."/>
            <person name="Williams K.H."/>
            <person name="Hubbard S.S."/>
            <person name="Banfield J.F."/>
        </authorList>
    </citation>
    <scope>NUCLEOTIDE SEQUENCE [LARGE SCALE GENOMIC DNA]</scope>
</reference>
<evidence type="ECO:0000313" key="1">
    <source>
        <dbReference type="EMBL" id="OGZ01091.1"/>
    </source>
</evidence>
<protein>
    <submittedName>
        <fullName evidence="1">Uncharacterized protein</fullName>
    </submittedName>
</protein>
<evidence type="ECO:0000313" key="2">
    <source>
        <dbReference type="Proteomes" id="UP000178495"/>
    </source>
</evidence>
<sequence length="148" mass="16564">MTQLFGGGWAMSVVTFGDAELHAQIYGALVGVVWVLSSRRVELDSDLRFECRVGLKLFRVLRRGLQLGDRVAVHDLTAHKVAGMARVRLNNEDIDRTITVLEARLAGHRVKGREINAVRKFVRDLMPLYLAPVSKWLAEGSIREGITI</sequence>
<accession>A0A1G2CKC1</accession>
<organism evidence="1 2">
    <name type="scientific">Candidatus Liptonbacteria bacterium RIFCSPLOWO2_01_FULL_56_20</name>
    <dbReference type="NCBI Taxonomy" id="1798652"/>
    <lineage>
        <taxon>Bacteria</taxon>
        <taxon>Candidatus Liptoniibacteriota</taxon>
    </lineage>
</organism>
<proteinExistence type="predicted"/>
<dbReference type="Proteomes" id="UP000178495">
    <property type="component" value="Unassembled WGS sequence"/>
</dbReference>
<name>A0A1G2CKC1_9BACT</name>
<dbReference type="EMBL" id="MHLC01000021">
    <property type="protein sequence ID" value="OGZ01091.1"/>
    <property type="molecule type" value="Genomic_DNA"/>
</dbReference>
<gene>
    <name evidence="1" type="ORF">A3A43_00415</name>
</gene>
<dbReference type="AlphaFoldDB" id="A0A1G2CKC1"/>
<comment type="caution">
    <text evidence="1">The sequence shown here is derived from an EMBL/GenBank/DDBJ whole genome shotgun (WGS) entry which is preliminary data.</text>
</comment>